<feature type="non-terminal residue" evidence="1">
    <location>
        <position position="1"/>
    </location>
</feature>
<dbReference type="EMBL" id="RBDX01000073">
    <property type="protein sequence ID" value="RKN02907.1"/>
    <property type="molecule type" value="Genomic_DNA"/>
</dbReference>
<dbReference type="Proteomes" id="UP000268652">
    <property type="component" value="Unassembled WGS sequence"/>
</dbReference>
<proteinExistence type="predicted"/>
<accession>A0A3A9WAE6</accession>
<feature type="non-terminal residue" evidence="1">
    <location>
        <position position="658"/>
    </location>
</feature>
<gene>
    <name evidence="2" type="ORF">D7318_32260</name>
    <name evidence="1" type="ORF">D7319_32410</name>
</gene>
<dbReference type="EMBL" id="RBDY01000071">
    <property type="protein sequence ID" value="RKN12387.1"/>
    <property type="molecule type" value="Genomic_DNA"/>
</dbReference>
<evidence type="ECO:0000313" key="1">
    <source>
        <dbReference type="EMBL" id="RKN02907.1"/>
    </source>
</evidence>
<keyword evidence="3" id="KW-1185">Reference proteome</keyword>
<evidence type="ECO:0000313" key="3">
    <source>
        <dbReference type="Proteomes" id="UP000268652"/>
    </source>
</evidence>
<dbReference type="AlphaFoldDB" id="A0A3A9WAE6"/>
<comment type="caution">
    <text evidence="1">The sequence shown here is derived from an EMBL/GenBank/DDBJ whole genome shotgun (WGS) entry which is preliminary data.</text>
</comment>
<organism evidence="1 4">
    <name type="scientific">Streptomyces radicis</name>
    <dbReference type="NCBI Taxonomy" id="1750517"/>
    <lineage>
        <taxon>Bacteria</taxon>
        <taxon>Bacillati</taxon>
        <taxon>Actinomycetota</taxon>
        <taxon>Actinomycetes</taxon>
        <taxon>Kitasatosporales</taxon>
        <taxon>Streptomycetaceae</taxon>
        <taxon>Streptomyces</taxon>
    </lineage>
</organism>
<name>A0A3A9WAE6_9ACTN</name>
<sequence>LTGDRTPTLHQGDGTQLPHRIEALDDGLLAIHRTDTTTGTTVPTLHDAPGTHHATLHRLPGDEHHALALTGNTPPRVIGLDGQTVPHSHVTPLPDDTGWVIHRPDHTPLIADRTGIHPTVLLTDGTYVPPHRLIVLPTHGQPRLISAIDGTTLPDRVTVHPEAGWITVQLDDGHRVHDMNGVRLTEHHVFSPEGHVTADSLMIRVNGQGSPDVLDMTGRPVPHTTTPFGTTPLGAEAHLVQVPGYPSTFVTAQGPGPALSPNSLDGNGLIRVGDLEGHSVLFTRTRLARADIYLVTAPGAAAPRYWNVPRDGSLPYLTDGNGTRLADTHVVPLEGLDSYLVRTPTEQAVLGRDGTRTHLPSAIPGYAANQERVDAVLVRPVDGNGATSVHHRETGVLLSDRTLTSFDGRRTIVEYQGPISVVYNNVGTSLRGARVRVGNPLGEGHHLVTAGPDGYPFVAGPDGAPVPGAAAARLGEDMYLIVTPGHRPGVVDAQGRHTHDTVMLRGAPDLPPDHFAVAPLDGGTPRIFTPDRSPATGLRLEPHPQLLPVMRTEQPNTQIIFDAVGRYSGHFHRLVDGPLLDHEVFLTGRQETSWVRGPEGDRVLNSRVTPLGGDRHLITVPDRPPVVLDTSTGAGQHIAVQLAPGDGGASRGIAVWPR</sequence>
<dbReference type="RefSeq" id="WP_183091721.1">
    <property type="nucleotide sequence ID" value="NZ_RBDX01000073.1"/>
</dbReference>
<dbReference type="Proteomes" id="UP000275024">
    <property type="component" value="Unassembled WGS sequence"/>
</dbReference>
<protein>
    <submittedName>
        <fullName evidence="1">Uncharacterized protein</fullName>
    </submittedName>
</protein>
<reference evidence="3 4" key="1">
    <citation type="submission" date="2018-09" db="EMBL/GenBank/DDBJ databases">
        <title>Streptomyces sp. nov. DS1-2, an endophytic actinomycete isolated from roots of Dendrobium scabrilingue.</title>
        <authorList>
            <person name="Kuncharoen N."/>
            <person name="Kudo T."/>
            <person name="Ohkuma M."/>
            <person name="Yuki M."/>
            <person name="Tanasupawat S."/>
        </authorList>
    </citation>
    <scope>NUCLEOTIDE SEQUENCE [LARGE SCALE GENOMIC DNA]</scope>
    <source>
        <strain evidence="1 4">AZ1-7</strain>
        <strain evidence="2 3">DS1-2</strain>
    </source>
</reference>
<evidence type="ECO:0000313" key="4">
    <source>
        <dbReference type="Proteomes" id="UP000275024"/>
    </source>
</evidence>
<evidence type="ECO:0000313" key="2">
    <source>
        <dbReference type="EMBL" id="RKN12387.1"/>
    </source>
</evidence>